<comment type="caution">
    <text evidence="1">The sequence shown here is derived from an EMBL/GenBank/DDBJ whole genome shotgun (WGS) entry which is preliminary data.</text>
</comment>
<sequence length="166" mass="18656">MSPRTSHARRGMNEDVFANMIQVKRIADTDDVRIMYQPWGKSSTVAEGGFADRDKWLLWTIILAALNPGTHRSQVWMHGVSTLSVATRYGSGGFGFDGVTMLFEGWDPLEERRKGDKLQGTECSADQLEAQLRGMTGTKSVEWSVVETLCLAMNVEDYRVMFRDDA</sequence>
<dbReference type="AlphaFoldDB" id="A0AAD6BS43"/>
<evidence type="ECO:0000313" key="1">
    <source>
        <dbReference type="EMBL" id="KAJ5432184.1"/>
    </source>
</evidence>
<organism evidence="1 2">
    <name type="scientific">Penicillium daleae</name>
    <dbReference type="NCBI Taxonomy" id="63821"/>
    <lineage>
        <taxon>Eukaryota</taxon>
        <taxon>Fungi</taxon>
        <taxon>Dikarya</taxon>
        <taxon>Ascomycota</taxon>
        <taxon>Pezizomycotina</taxon>
        <taxon>Eurotiomycetes</taxon>
        <taxon>Eurotiomycetidae</taxon>
        <taxon>Eurotiales</taxon>
        <taxon>Aspergillaceae</taxon>
        <taxon>Penicillium</taxon>
    </lineage>
</organism>
<name>A0AAD6BS43_9EURO</name>
<keyword evidence="2" id="KW-1185">Reference proteome</keyword>
<protein>
    <submittedName>
        <fullName evidence="1">Uncharacterized protein</fullName>
    </submittedName>
</protein>
<evidence type="ECO:0000313" key="2">
    <source>
        <dbReference type="Proteomes" id="UP001213681"/>
    </source>
</evidence>
<dbReference type="EMBL" id="JAPVEA010000009">
    <property type="protein sequence ID" value="KAJ5432184.1"/>
    <property type="molecule type" value="Genomic_DNA"/>
</dbReference>
<reference evidence="1" key="1">
    <citation type="submission" date="2022-12" db="EMBL/GenBank/DDBJ databases">
        <authorList>
            <person name="Petersen C."/>
        </authorList>
    </citation>
    <scope>NUCLEOTIDE SEQUENCE</scope>
    <source>
        <strain evidence="1">IBT 16125</strain>
    </source>
</reference>
<reference evidence="1" key="2">
    <citation type="journal article" date="2023" name="IMA Fungus">
        <title>Comparative genomic study of the Penicillium genus elucidates a diverse pangenome and 15 lateral gene transfer events.</title>
        <authorList>
            <person name="Petersen C."/>
            <person name="Sorensen T."/>
            <person name="Nielsen M.R."/>
            <person name="Sondergaard T.E."/>
            <person name="Sorensen J.L."/>
            <person name="Fitzpatrick D.A."/>
            <person name="Frisvad J.C."/>
            <person name="Nielsen K.L."/>
        </authorList>
    </citation>
    <scope>NUCLEOTIDE SEQUENCE</scope>
    <source>
        <strain evidence="1">IBT 16125</strain>
    </source>
</reference>
<accession>A0AAD6BS43</accession>
<gene>
    <name evidence="1" type="ORF">N7458_011340</name>
</gene>
<dbReference type="Proteomes" id="UP001213681">
    <property type="component" value="Unassembled WGS sequence"/>
</dbReference>
<dbReference type="RefSeq" id="XP_056759476.1">
    <property type="nucleotide sequence ID" value="XM_056914722.1"/>
</dbReference>
<proteinExistence type="predicted"/>
<dbReference type="GeneID" id="81604965"/>